<organism evidence="1 6">
    <name type="scientific">Phytophthora rubi</name>
    <dbReference type="NCBI Taxonomy" id="129364"/>
    <lineage>
        <taxon>Eukaryota</taxon>
        <taxon>Sar</taxon>
        <taxon>Stramenopiles</taxon>
        <taxon>Oomycota</taxon>
        <taxon>Peronosporomycetes</taxon>
        <taxon>Peronosporales</taxon>
        <taxon>Peronosporaceae</taxon>
        <taxon>Phytophthora</taxon>
    </lineage>
</organism>
<sequence>MHISAAWVASHATATVAATTHSTSPSSDRRKPGRFQRENDITCSLSQIHDKTCNLRDITCSRGGGSFLCRNLQPASVVLAKTCRSFDARF</sequence>
<name>A0A6A3KPP5_9STRA</name>
<comment type="caution">
    <text evidence="1">The sequence shown here is derived from an EMBL/GenBank/DDBJ whole genome shotgun (WGS) entry which is preliminary data.</text>
</comment>
<dbReference type="EMBL" id="QXFV01001309">
    <property type="protein sequence ID" value="KAE9009132.1"/>
    <property type="molecule type" value="Genomic_DNA"/>
</dbReference>
<evidence type="ECO:0000313" key="2">
    <source>
        <dbReference type="EMBL" id="KAE9009132.1"/>
    </source>
</evidence>
<protein>
    <submittedName>
        <fullName evidence="1">Uncharacterized protein</fullName>
    </submittedName>
</protein>
<gene>
    <name evidence="2" type="ORF">PR001_g16513</name>
    <name evidence="1" type="ORF">PR002_g16654</name>
    <name evidence="3" type="ORF">PR003_g17272</name>
</gene>
<evidence type="ECO:0000313" key="1">
    <source>
        <dbReference type="EMBL" id="KAE9005813.1"/>
    </source>
</evidence>
<dbReference type="Proteomes" id="UP000429607">
    <property type="component" value="Unassembled WGS sequence"/>
</dbReference>
<evidence type="ECO:0000313" key="6">
    <source>
        <dbReference type="Proteomes" id="UP000435112"/>
    </source>
</evidence>
<keyword evidence="5" id="KW-1185">Reference proteome</keyword>
<dbReference type="EMBL" id="QXFT01001312">
    <property type="protein sequence ID" value="KAE9322272.1"/>
    <property type="molecule type" value="Genomic_DNA"/>
</dbReference>
<evidence type="ECO:0000313" key="4">
    <source>
        <dbReference type="Proteomes" id="UP000429607"/>
    </source>
</evidence>
<proteinExistence type="predicted"/>
<dbReference type="AlphaFoldDB" id="A0A6A3KPP5"/>
<reference evidence="4 6" key="1">
    <citation type="submission" date="2018-09" db="EMBL/GenBank/DDBJ databases">
        <title>Genomic investigation of the strawberry pathogen Phytophthora fragariae indicates pathogenicity is determined by transcriptional variation in three key races.</title>
        <authorList>
            <person name="Adams T.M."/>
            <person name="Armitage A.D."/>
            <person name="Sobczyk M.K."/>
            <person name="Bates H.J."/>
            <person name="Dunwell J.M."/>
            <person name="Nellist C.F."/>
            <person name="Harrison R.J."/>
        </authorList>
    </citation>
    <scope>NUCLEOTIDE SEQUENCE [LARGE SCALE GENOMIC DNA]</scope>
    <source>
        <strain evidence="2 4">SCRP249</strain>
        <strain evidence="1 6">SCRP324</strain>
        <strain evidence="3 5">SCRP333</strain>
    </source>
</reference>
<dbReference type="OrthoDB" id="10394575at2759"/>
<evidence type="ECO:0000313" key="5">
    <source>
        <dbReference type="Proteomes" id="UP000434957"/>
    </source>
</evidence>
<evidence type="ECO:0000313" key="3">
    <source>
        <dbReference type="EMBL" id="KAE9322272.1"/>
    </source>
</evidence>
<dbReference type="Proteomes" id="UP000434957">
    <property type="component" value="Unassembled WGS sequence"/>
</dbReference>
<dbReference type="Proteomes" id="UP000435112">
    <property type="component" value="Unassembled WGS sequence"/>
</dbReference>
<dbReference type="EMBL" id="QXFU01001287">
    <property type="protein sequence ID" value="KAE9005813.1"/>
    <property type="molecule type" value="Genomic_DNA"/>
</dbReference>
<accession>A0A6A3KPP5</accession>